<reference evidence="1" key="1">
    <citation type="submission" date="2023-08" db="EMBL/GenBank/DDBJ databases">
        <title>Reference Genome Resource for the Citrus Pathogen Phytophthora citrophthora.</title>
        <authorList>
            <person name="Moller H."/>
            <person name="Coetzee B."/>
            <person name="Rose L.J."/>
            <person name="Van Niekerk J.M."/>
        </authorList>
    </citation>
    <scope>NUCLEOTIDE SEQUENCE</scope>
    <source>
        <strain evidence="1">STE-U-9442</strain>
    </source>
</reference>
<evidence type="ECO:0000313" key="2">
    <source>
        <dbReference type="Proteomes" id="UP001259832"/>
    </source>
</evidence>
<keyword evidence="2" id="KW-1185">Reference proteome</keyword>
<protein>
    <submittedName>
        <fullName evidence="1">Uncharacterized protein</fullName>
    </submittedName>
</protein>
<accession>A0AAD9GZS2</accession>
<proteinExistence type="predicted"/>
<dbReference type="AlphaFoldDB" id="A0AAD9GZS2"/>
<comment type="caution">
    <text evidence="1">The sequence shown here is derived from an EMBL/GenBank/DDBJ whole genome shotgun (WGS) entry which is preliminary data.</text>
</comment>
<dbReference type="Proteomes" id="UP001259832">
    <property type="component" value="Unassembled WGS sequence"/>
</dbReference>
<gene>
    <name evidence="1" type="ORF">P3T76_000052</name>
</gene>
<sequence length="60" mass="6696">MEENERTGDGNARTAVASMAMHSDPVVASQQDGGDDFDDVHHERQRWCCHIFPPEVVKAD</sequence>
<evidence type="ECO:0000313" key="1">
    <source>
        <dbReference type="EMBL" id="KAK1947762.1"/>
    </source>
</evidence>
<name>A0AAD9GZS2_9STRA</name>
<dbReference type="EMBL" id="JASMQC010000001">
    <property type="protein sequence ID" value="KAK1947762.1"/>
    <property type="molecule type" value="Genomic_DNA"/>
</dbReference>
<organism evidence="1 2">
    <name type="scientific">Phytophthora citrophthora</name>
    <dbReference type="NCBI Taxonomy" id="4793"/>
    <lineage>
        <taxon>Eukaryota</taxon>
        <taxon>Sar</taxon>
        <taxon>Stramenopiles</taxon>
        <taxon>Oomycota</taxon>
        <taxon>Peronosporomycetes</taxon>
        <taxon>Peronosporales</taxon>
        <taxon>Peronosporaceae</taxon>
        <taxon>Phytophthora</taxon>
    </lineage>
</organism>